<organism evidence="13 14">
    <name type="scientific">Holothuria leucospilota</name>
    <name type="common">Black long sea cucumber</name>
    <name type="synonym">Mertensiothuria leucospilota</name>
    <dbReference type="NCBI Taxonomy" id="206669"/>
    <lineage>
        <taxon>Eukaryota</taxon>
        <taxon>Metazoa</taxon>
        <taxon>Echinodermata</taxon>
        <taxon>Eleutherozoa</taxon>
        <taxon>Echinozoa</taxon>
        <taxon>Holothuroidea</taxon>
        <taxon>Aspidochirotacea</taxon>
        <taxon>Aspidochirotida</taxon>
        <taxon>Holothuriidae</taxon>
        <taxon>Holothuria</taxon>
    </lineage>
</organism>
<sequence>MTTRGKEYLILTFLFVLFGFGTESRYCGRSCETRGKTFQYAGHWRAKCDTHSNAVESNPVCTTHENATALSNMKIVTYGSRSTDLPSNILCQGPDPHFTRCSWGSRKRCRWRTPLVCREIGAKSLTIGCPPTQIVNASSNNAKAVVTWTPILCFDNAKGNVSSNCTHSSGTEFKIGSTTVQCNCTDISGNTEQCSFLIVVKDVTSPTVVCPPVQSVNANEDNNKTAEVAWDSVSCSDNSGMNISAECTPQSGTKFGLGNETVHCNCTDRSENTGHCSFLVMVKDVTSPTAVCPPMQSVNANEDNNKTAKVPWDSVSCFDNSEMNISAECTHQSGSKFGLGNETVHCNCTDRSENTGHCSFLVIVKDATSPRANCPADQIANASLENSKTVVKWNTSLCSDNSDGNISWECSHRPGDKFSIGNTTVQCNCTDESGNSDYCSFRIMVNDVTSPIADCPDNRLEKANYENNTKANVTWGLVVCSDNSNVTISPNCTHQSGDAFELGNTTVHCNCTDRSGNTDQCSFRIMIKVPTAFCPDDQSQKADRENDTKALVEWKMPYCVGTPSENVSSVCSPKPRDTFDLGETTVKCNCTKRSKYADDCSFTVTVKDETSPRAECPLDQIENANHDNNTKAVVRWQLAPCSDNSKESILLDCSHQSGHTFGLGNTTVQCNCTDASGNTGQCSFHVMVKDGIGPAADCPSDQTVKANQSEDTTAAVHWKRVSCTDNSNGKTTLNCTHQSGDQFYLGYTKVKCTCIDSSGNMGHCSFGIFVKDGTNPKANCSTDHIVNANQYNNTKAVVTWDPPSCSDNSKGNISWNCSHEPEGEFDLGNTSVQCDCTDESGNMDQCSFLIIVKDVTRPTAHCPTNQMVNATLDGNKKATVTWNPVRCSDDNTKMNISLNCTYWPGTNFSIGNTTNQCSCRDRSGNTGQCFFYIVVKDVTSPRADCPDDQTVNADQVDNTKAVVIWHPPSCSDNSEETITPGCSYQSESYIGIGNTTIECNCTDRSGNSDQCFFHITVKDVTEPIVNCPTTQRVNANLHNDTYAVATWSPTTCSDNSGIKLSANCTHHPGAEYRLGITMVQCWCTDRSGNNGQCSFNIEVRDITSPTAICPADQTHYVSENENPEAVVEWNQGGTKCTDNSPEAVYPRCSHNSGDTFARGNTRVTCNCVDVSGNSGQCSFSIVVIVVKDPKLHESFMTKNFFEMNFGKNFSLTCTADHAKEFLWKQETFNGTQYVSNSSTIQIPVSFSNQGNYFCIAKGRARSVTSQAQVLSVKNFLQFIVKVYADTTFLENVSTKIDKTLRDEKFEVISSGTREWGILKSIFMNTTNETNETKASTVYELILEKMNSLRNKSKTWHYEIINTAYCSGGTITTTDGDLSFPDALVGKSVNSSEISLTSRVAARATRSCDGDFIHEAVWKEPVITSVAKDIEENITTSIKNLAKNLVEQSVSASNASYLGDVLENVTASEDIETEHMDTVAFALHILVDARNVSEKVTTDVVSIIANVVKSTSSNKSEVSLNSNTSAAFLGTLQQQLDNVRDSGVSFNFTTPYLAVRVAQVPKDKLAIYKLPFGVEMGIEQKVTGSIWNDILEYASKRSTGIGDPNHSQDDRASIQVDPFAITERARQLTNASGSGLVPVSFTTHLGTTLFPERRKDGMKVNTLVISASVQGTVNGLPDESNIVTHFHPIQKRRCAKISCVYWDEFEGTGGWSRNGCSSTQSRHIESSYTCHCNHLTNFAVLLVRREQNNTIVSSAFM</sequence>
<feature type="domain" description="Ig-like" evidence="12">
    <location>
        <begin position="1189"/>
        <end position="1271"/>
    </location>
</feature>
<dbReference type="Proteomes" id="UP001152320">
    <property type="component" value="Chromosome 9"/>
</dbReference>
<evidence type="ECO:0000256" key="2">
    <source>
        <dbReference type="ARBA" id="ARBA00022692"/>
    </source>
</evidence>
<dbReference type="PROSITE" id="PS50835">
    <property type="entry name" value="IG_LIKE"/>
    <property type="match status" value="1"/>
</dbReference>
<dbReference type="Gene3D" id="2.60.40.10">
    <property type="entry name" value="Immunoglobulins"/>
    <property type="match status" value="1"/>
</dbReference>
<dbReference type="PANTHER" id="PTHR24273:SF32">
    <property type="entry name" value="HYALIN"/>
    <property type="match status" value="1"/>
</dbReference>
<dbReference type="InterPro" id="IPR001190">
    <property type="entry name" value="SRCR"/>
</dbReference>
<keyword evidence="6 7" id="KW-1015">Disulfide bond</keyword>
<evidence type="ECO:0000256" key="6">
    <source>
        <dbReference type="ARBA" id="ARBA00023157"/>
    </source>
</evidence>
<keyword evidence="4" id="KW-1133">Transmembrane helix</keyword>
<feature type="signal peptide" evidence="8">
    <location>
        <begin position="1"/>
        <end position="24"/>
    </location>
</feature>
<dbReference type="GO" id="GO:0016020">
    <property type="term" value="C:membrane"/>
    <property type="evidence" value="ECO:0007669"/>
    <property type="project" value="UniProtKB-SubCell"/>
</dbReference>
<feature type="domain" description="HYR" evidence="11">
    <location>
        <begin position="118"/>
        <end position="200"/>
    </location>
</feature>
<feature type="domain" description="HYR" evidence="11">
    <location>
        <begin position="1018"/>
        <end position="1101"/>
    </location>
</feature>
<evidence type="ECO:0000256" key="1">
    <source>
        <dbReference type="ARBA" id="ARBA00004370"/>
    </source>
</evidence>
<dbReference type="InterPro" id="IPR007110">
    <property type="entry name" value="Ig-like_dom"/>
</dbReference>
<keyword evidence="5" id="KW-0472">Membrane</keyword>
<feature type="domain" description="HYR" evidence="11">
    <location>
        <begin position="365"/>
        <end position="447"/>
    </location>
</feature>
<feature type="domain" description="HYR" evidence="11">
    <location>
        <begin position="1102"/>
        <end position="1185"/>
    </location>
</feature>
<feature type="chain" id="PRO_5040343700" evidence="8">
    <location>
        <begin position="25"/>
        <end position="1756"/>
    </location>
</feature>
<dbReference type="InterPro" id="IPR013783">
    <property type="entry name" value="Ig-like_fold"/>
</dbReference>
<feature type="disulfide bond" evidence="7">
    <location>
        <begin position="91"/>
        <end position="101"/>
    </location>
</feature>
<protein>
    <submittedName>
        <fullName evidence="13">Hyalin</fullName>
    </submittedName>
</protein>
<evidence type="ECO:0000259" key="9">
    <source>
        <dbReference type="PROSITE" id="PS50221"/>
    </source>
</evidence>
<keyword evidence="3" id="KW-0677">Repeat</keyword>
<keyword evidence="2" id="KW-0812">Transmembrane</keyword>
<feature type="domain" description="HYR" evidence="11">
    <location>
        <begin position="201"/>
        <end position="284"/>
    </location>
</feature>
<comment type="subcellular location">
    <subcellularLocation>
        <location evidence="1">Membrane</location>
    </subcellularLocation>
</comment>
<evidence type="ECO:0000313" key="13">
    <source>
        <dbReference type="EMBL" id="KAJ8036428.1"/>
    </source>
</evidence>
<name>A0A9Q1C1B6_HOLLE</name>
<evidence type="ECO:0000259" key="12">
    <source>
        <dbReference type="PROSITE" id="PS50835"/>
    </source>
</evidence>
<dbReference type="InterPro" id="IPR057244">
    <property type="entry name" value="GAIN_B"/>
</dbReference>
<evidence type="ECO:0000259" key="11">
    <source>
        <dbReference type="PROSITE" id="PS50825"/>
    </source>
</evidence>
<dbReference type="PROSITE" id="PS50287">
    <property type="entry name" value="SRCR_2"/>
    <property type="match status" value="1"/>
</dbReference>
<feature type="domain" description="HYR" evidence="11">
    <location>
        <begin position="771"/>
        <end position="854"/>
    </location>
</feature>
<feature type="domain" description="SRCR" evidence="10">
    <location>
        <begin position="15"/>
        <end position="118"/>
    </location>
</feature>
<reference evidence="13" key="1">
    <citation type="submission" date="2021-10" db="EMBL/GenBank/DDBJ databases">
        <title>Tropical sea cucumber genome reveals ecological adaptation and Cuvierian tubules defense mechanism.</title>
        <authorList>
            <person name="Chen T."/>
        </authorList>
    </citation>
    <scope>NUCLEOTIDE SEQUENCE</scope>
    <source>
        <strain evidence="13">Nanhai2018</strain>
        <tissue evidence="13">Muscle</tissue>
    </source>
</reference>
<comment type="caution">
    <text evidence="7">Lacks conserved residue(s) required for the propagation of feature annotation.</text>
</comment>
<evidence type="ECO:0000256" key="5">
    <source>
        <dbReference type="ARBA" id="ARBA00023136"/>
    </source>
</evidence>
<evidence type="ECO:0000256" key="7">
    <source>
        <dbReference type="PROSITE-ProRule" id="PRU00196"/>
    </source>
</evidence>
<dbReference type="PROSITE" id="PS50825">
    <property type="entry name" value="HYR"/>
    <property type="match status" value="9"/>
</dbReference>
<dbReference type="OrthoDB" id="6040303at2759"/>
<feature type="domain" description="HYR" evidence="11">
    <location>
        <begin position="607"/>
        <end position="690"/>
    </location>
</feature>
<evidence type="ECO:0000256" key="4">
    <source>
        <dbReference type="ARBA" id="ARBA00022989"/>
    </source>
</evidence>
<dbReference type="Gene3D" id="2.60.220.50">
    <property type="match status" value="1"/>
</dbReference>
<keyword evidence="8" id="KW-0732">Signal</keyword>
<dbReference type="PROSITE" id="PS50221">
    <property type="entry name" value="GAIN_B"/>
    <property type="match status" value="1"/>
</dbReference>
<dbReference type="EMBL" id="JAIZAY010000009">
    <property type="protein sequence ID" value="KAJ8036428.1"/>
    <property type="molecule type" value="Genomic_DNA"/>
</dbReference>
<evidence type="ECO:0000256" key="3">
    <source>
        <dbReference type="ARBA" id="ARBA00022737"/>
    </source>
</evidence>
<dbReference type="InterPro" id="IPR046338">
    <property type="entry name" value="GAIN_dom_sf"/>
</dbReference>
<comment type="caution">
    <text evidence="13">The sequence shown here is derived from an EMBL/GenBank/DDBJ whole genome shotgun (WGS) entry which is preliminary data.</text>
</comment>
<evidence type="ECO:0000256" key="8">
    <source>
        <dbReference type="SAM" id="SignalP"/>
    </source>
</evidence>
<accession>A0A9Q1C1B6</accession>
<dbReference type="Pfam" id="PF01825">
    <property type="entry name" value="GPS"/>
    <property type="match status" value="1"/>
</dbReference>
<dbReference type="InterPro" id="IPR003410">
    <property type="entry name" value="HYR_dom"/>
</dbReference>
<gene>
    <name evidence="13" type="ORF">HOLleu_20395</name>
</gene>
<feature type="domain" description="HYR" evidence="11">
    <location>
        <begin position="448"/>
        <end position="529"/>
    </location>
</feature>
<dbReference type="Pfam" id="PF02494">
    <property type="entry name" value="HYR"/>
    <property type="match status" value="13"/>
</dbReference>
<evidence type="ECO:0000313" key="14">
    <source>
        <dbReference type="Proteomes" id="UP001152320"/>
    </source>
</evidence>
<dbReference type="PANTHER" id="PTHR24273">
    <property type="entry name" value="FI04643P-RELATED"/>
    <property type="match status" value="1"/>
</dbReference>
<dbReference type="InterPro" id="IPR000203">
    <property type="entry name" value="GPS"/>
</dbReference>
<feature type="domain" description="GAIN-B" evidence="9">
    <location>
        <begin position="1588"/>
        <end position="1747"/>
    </location>
</feature>
<dbReference type="SMART" id="SM00303">
    <property type="entry name" value="GPS"/>
    <property type="match status" value="1"/>
</dbReference>
<proteinExistence type="predicted"/>
<keyword evidence="14" id="KW-1185">Reference proteome</keyword>
<evidence type="ECO:0000259" key="10">
    <source>
        <dbReference type="PROSITE" id="PS50287"/>
    </source>
</evidence>
<feature type="domain" description="HYR" evidence="11">
    <location>
        <begin position="855"/>
        <end position="937"/>
    </location>
</feature>